<dbReference type="PANTHER" id="PTHR20531:SF1">
    <property type="entry name" value="N-ALPHA-ACETYLTRANSFERASE 40"/>
    <property type="match status" value="1"/>
</dbReference>
<keyword evidence="7" id="KW-0808">Transferase</keyword>
<evidence type="ECO:0000313" key="13">
    <source>
        <dbReference type="EMBL" id="KAG1826006.1"/>
    </source>
</evidence>
<evidence type="ECO:0000259" key="12">
    <source>
        <dbReference type="Pfam" id="PF00583"/>
    </source>
</evidence>
<reference evidence="13" key="1">
    <citation type="journal article" date="2020" name="New Phytol.">
        <title>Comparative genomics reveals dynamic genome evolution in host specialist ectomycorrhizal fungi.</title>
        <authorList>
            <person name="Lofgren L.A."/>
            <person name="Nguyen N.H."/>
            <person name="Vilgalys R."/>
            <person name="Ruytinx J."/>
            <person name="Liao H.L."/>
            <person name="Branco S."/>
            <person name="Kuo A."/>
            <person name="LaButti K."/>
            <person name="Lipzen A."/>
            <person name="Andreopoulos W."/>
            <person name="Pangilinan J."/>
            <person name="Riley R."/>
            <person name="Hundley H."/>
            <person name="Na H."/>
            <person name="Barry K."/>
            <person name="Grigoriev I.V."/>
            <person name="Stajich J.E."/>
            <person name="Kennedy P.G."/>
        </authorList>
    </citation>
    <scope>NUCLEOTIDE SEQUENCE</scope>
    <source>
        <strain evidence="13">MN1</strain>
    </source>
</reference>
<dbReference type="GO" id="GO:0043998">
    <property type="term" value="F:histone H2A acetyltransferase activity"/>
    <property type="evidence" value="ECO:0007669"/>
    <property type="project" value="InterPro"/>
</dbReference>
<comment type="catalytic activity">
    <reaction evidence="10">
        <text>N-terminal L-seryl-[histone H2A] + acetyl-CoA = N-terminal N(alpha)-acetyl-L-seryl-[histone H2A] + CoA + H(+)</text>
        <dbReference type="Rhea" id="RHEA:50600"/>
        <dbReference type="Rhea" id="RHEA-COMP:12742"/>
        <dbReference type="Rhea" id="RHEA-COMP:12744"/>
        <dbReference type="ChEBI" id="CHEBI:15378"/>
        <dbReference type="ChEBI" id="CHEBI:57287"/>
        <dbReference type="ChEBI" id="CHEBI:57288"/>
        <dbReference type="ChEBI" id="CHEBI:64738"/>
        <dbReference type="ChEBI" id="CHEBI:83690"/>
        <dbReference type="EC" id="2.3.1.257"/>
    </reaction>
</comment>
<gene>
    <name evidence="13" type="ORF">BJ212DRAFT_1295299</name>
</gene>
<sequence>MRSSAINKANKATSTQLEACILTSRELNGARLHFVVKTSSELSDVERERIWNIFESNMHLFYTTSSFGWNPRSKKEEMFHSHARLVLCSESIPSEFRIVAYTIFRFEREAKQDVVYWLETPSSSIEKSYELQVTEESRGLGVGKLLMGSLFDIGSRWRMKNVMLTVFKVANSAASAFYRSLGFDLDSSSPGYAEEGDWQDEELDCDYVILSKSIP</sequence>
<keyword evidence="9" id="KW-0012">Acyltransferase</keyword>
<dbReference type="GO" id="GO:0005634">
    <property type="term" value="C:nucleus"/>
    <property type="evidence" value="ECO:0007669"/>
    <property type="project" value="UniProtKB-SubCell"/>
</dbReference>
<keyword evidence="14" id="KW-1185">Reference proteome</keyword>
<comment type="catalytic activity">
    <reaction evidence="11">
        <text>N-terminal L-seryl-[histone H4] + acetyl-CoA = N-terminal N(alpha)-acetyl-L-seryl-[histone H4] + CoA + H(+)</text>
        <dbReference type="Rhea" id="RHEA:50596"/>
        <dbReference type="Rhea" id="RHEA-COMP:12740"/>
        <dbReference type="Rhea" id="RHEA-COMP:12743"/>
        <dbReference type="ChEBI" id="CHEBI:15378"/>
        <dbReference type="ChEBI" id="CHEBI:57287"/>
        <dbReference type="ChEBI" id="CHEBI:57288"/>
        <dbReference type="ChEBI" id="CHEBI:64738"/>
        <dbReference type="ChEBI" id="CHEBI:83690"/>
        <dbReference type="EC" id="2.3.1.257"/>
    </reaction>
</comment>
<evidence type="ECO:0000256" key="2">
    <source>
        <dbReference type="ARBA" id="ARBA00004496"/>
    </source>
</evidence>
<feature type="domain" description="N-acetyltransferase" evidence="12">
    <location>
        <begin position="68"/>
        <end position="183"/>
    </location>
</feature>
<evidence type="ECO:0000256" key="4">
    <source>
        <dbReference type="ARBA" id="ARBA00012950"/>
    </source>
</evidence>
<comment type="similarity">
    <text evidence="3">Belongs to the acetyltransferase family. NAA40 subfamily.</text>
</comment>
<evidence type="ECO:0000256" key="3">
    <source>
        <dbReference type="ARBA" id="ARBA00008870"/>
    </source>
</evidence>
<evidence type="ECO:0000256" key="5">
    <source>
        <dbReference type="ARBA" id="ARBA00015043"/>
    </source>
</evidence>
<dbReference type="AlphaFoldDB" id="A0A9P7EN45"/>
<protein>
    <recommendedName>
        <fullName evidence="5">N-alpha-acetyltransferase 40</fullName>
        <ecNumber evidence="4">2.3.1.257</ecNumber>
    </recommendedName>
</protein>
<evidence type="ECO:0000313" key="14">
    <source>
        <dbReference type="Proteomes" id="UP000807769"/>
    </source>
</evidence>
<dbReference type="EMBL" id="JABBWG010000002">
    <property type="protein sequence ID" value="KAG1826006.1"/>
    <property type="molecule type" value="Genomic_DNA"/>
</dbReference>
<name>A0A9P7EN45_9AGAM</name>
<comment type="subcellular location">
    <subcellularLocation>
        <location evidence="2">Cytoplasm</location>
    </subcellularLocation>
    <subcellularLocation>
        <location evidence="1">Nucleus</location>
    </subcellularLocation>
</comment>
<comment type="caution">
    <text evidence="13">The sequence shown here is derived from an EMBL/GenBank/DDBJ whole genome shotgun (WGS) entry which is preliminary data.</text>
</comment>
<dbReference type="OrthoDB" id="424551at2759"/>
<evidence type="ECO:0000256" key="1">
    <source>
        <dbReference type="ARBA" id="ARBA00004123"/>
    </source>
</evidence>
<evidence type="ECO:0000256" key="11">
    <source>
        <dbReference type="ARBA" id="ARBA00049524"/>
    </source>
</evidence>
<evidence type="ECO:0000256" key="6">
    <source>
        <dbReference type="ARBA" id="ARBA00022490"/>
    </source>
</evidence>
<evidence type="ECO:0000256" key="8">
    <source>
        <dbReference type="ARBA" id="ARBA00023242"/>
    </source>
</evidence>
<dbReference type="Pfam" id="PF00583">
    <property type="entry name" value="Acetyltransf_1"/>
    <property type="match status" value="1"/>
</dbReference>
<dbReference type="EC" id="2.3.1.257" evidence="4"/>
<evidence type="ECO:0000256" key="10">
    <source>
        <dbReference type="ARBA" id="ARBA00047821"/>
    </source>
</evidence>
<dbReference type="GO" id="GO:0010485">
    <property type="term" value="F:histone H4 acetyltransferase activity"/>
    <property type="evidence" value="ECO:0007669"/>
    <property type="project" value="InterPro"/>
</dbReference>
<evidence type="ECO:0000256" key="9">
    <source>
        <dbReference type="ARBA" id="ARBA00023315"/>
    </source>
</evidence>
<accession>A0A9P7EN45</accession>
<dbReference type="RefSeq" id="XP_041199259.1">
    <property type="nucleotide sequence ID" value="XM_041332304.1"/>
</dbReference>
<dbReference type="GO" id="GO:1990189">
    <property type="term" value="F:protein N-terminal-serine acetyltransferase activity"/>
    <property type="evidence" value="ECO:0007669"/>
    <property type="project" value="UniProtKB-EC"/>
</dbReference>
<dbReference type="PANTHER" id="PTHR20531">
    <property type="entry name" value="N-ALPHA-ACETYLTRANSFERASE 40"/>
    <property type="match status" value="1"/>
</dbReference>
<dbReference type="GeneID" id="64626321"/>
<dbReference type="Gene3D" id="3.40.630.30">
    <property type="match status" value="1"/>
</dbReference>
<dbReference type="SUPFAM" id="SSF55729">
    <property type="entry name" value="Acyl-CoA N-acyltransferases (Nat)"/>
    <property type="match status" value="1"/>
</dbReference>
<dbReference type="InterPro" id="IPR000182">
    <property type="entry name" value="GNAT_dom"/>
</dbReference>
<keyword evidence="8" id="KW-0539">Nucleus</keyword>
<organism evidence="13 14">
    <name type="scientific">Suillus subaureus</name>
    <dbReference type="NCBI Taxonomy" id="48587"/>
    <lineage>
        <taxon>Eukaryota</taxon>
        <taxon>Fungi</taxon>
        <taxon>Dikarya</taxon>
        <taxon>Basidiomycota</taxon>
        <taxon>Agaricomycotina</taxon>
        <taxon>Agaricomycetes</taxon>
        <taxon>Agaricomycetidae</taxon>
        <taxon>Boletales</taxon>
        <taxon>Suillineae</taxon>
        <taxon>Suillaceae</taxon>
        <taxon>Suillus</taxon>
    </lineage>
</organism>
<dbReference type="InterPro" id="IPR039949">
    <property type="entry name" value="NAA40"/>
</dbReference>
<proteinExistence type="inferred from homology"/>
<evidence type="ECO:0000256" key="7">
    <source>
        <dbReference type="ARBA" id="ARBA00022679"/>
    </source>
</evidence>
<dbReference type="InterPro" id="IPR016181">
    <property type="entry name" value="Acyl_CoA_acyltransferase"/>
</dbReference>
<dbReference type="GO" id="GO:0005737">
    <property type="term" value="C:cytoplasm"/>
    <property type="evidence" value="ECO:0007669"/>
    <property type="project" value="UniProtKB-SubCell"/>
</dbReference>
<dbReference type="Proteomes" id="UP000807769">
    <property type="component" value="Unassembled WGS sequence"/>
</dbReference>
<keyword evidence="6" id="KW-0963">Cytoplasm</keyword>